<keyword evidence="25" id="KW-0812">Transmembrane</keyword>
<feature type="binding site" evidence="23">
    <location>
        <position position="121"/>
    </location>
    <ligand>
        <name>substrate</name>
    </ligand>
</feature>
<dbReference type="PIRSF" id="PIRSF000047">
    <property type="entry name" value="Cytochrome_CYPVIIA1"/>
    <property type="match status" value="1"/>
</dbReference>
<keyword evidence="9 21" id="KW-0256">Endoplasmic reticulum</keyword>
<feature type="binding site" description="axial binding residue" evidence="22">
    <location>
        <position position="448"/>
    </location>
    <ligand>
        <name>heme</name>
        <dbReference type="ChEBI" id="CHEBI:30413"/>
    </ligand>
    <ligandPart>
        <name>Fe</name>
        <dbReference type="ChEBI" id="CHEBI:18248"/>
    </ligandPart>
</feature>
<keyword evidence="10" id="KW-0492">Microsome</keyword>
<dbReference type="GO" id="GO:0050673">
    <property type="term" value="P:epithelial cell proliferation"/>
    <property type="evidence" value="ECO:0007669"/>
    <property type="project" value="Ensembl"/>
</dbReference>
<evidence type="ECO:0000256" key="1">
    <source>
        <dbReference type="ARBA" id="ARBA00001971"/>
    </source>
</evidence>
<reference evidence="26" key="1">
    <citation type="submission" date="2020-06" db="EMBL/GenBank/DDBJ databases">
        <authorList>
            <consortium name="Wellcome Sanger Institute Data Sharing"/>
        </authorList>
    </citation>
    <scope>NUCLEOTIDE SEQUENCE [LARGE SCALE GENOMIC DNA]</scope>
</reference>
<evidence type="ECO:0000256" key="15">
    <source>
        <dbReference type="ARBA" id="ARBA00023136"/>
    </source>
</evidence>
<keyword evidence="7 21" id="KW-0349">Heme</keyword>
<organism evidence="26 27">
    <name type="scientific">Sciurus vulgaris</name>
    <name type="common">Eurasian red squirrel</name>
    <dbReference type="NCBI Taxonomy" id="55149"/>
    <lineage>
        <taxon>Eukaryota</taxon>
        <taxon>Metazoa</taxon>
        <taxon>Chordata</taxon>
        <taxon>Craniata</taxon>
        <taxon>Vertebrata</taxon>
        <taxon>Euteleostomi</taxon>
        <taxon>Mammalia</taxon>
        <taxon>Eutheria</taxon>
        <taxon>Euarchontoglires</taxon>
        <taxon>Glires</taxon>
        <taxon>Rodentia</taxon>
        <taxon>Sciuromorpha</taxon>
        <taxon>Sciuridae</taxon>
        <taxon>Sciurinae</taxon>
        <taxon>Sciurini</taxon>
        <taxon>Sciurus</taxon>
    </lineage>
</organism>
<evidence type="ECO:0000256" key="22">
    <source>
        <dbReference type="PIRSR" id="PIRSR000047-1"/>
    </source>
</evidence>
<dbReference type="GO" id="GO:0033147">
    <property type="term" value="P:negative regulation of intracellular estrogen receptor signaling pathway"/>
    <property type="evidence" value="ECO:0007669"/>
    <property type="project" value="Ensembl"/>
</dbReference>
<feature type="transmembrane region" description="Helical" evidence="25">
    <location>
        <begin position="17"/>
        <end position="35"/>
    </location>
</feature>
<dbReference type="PROSITE" id="PS00086">
    <property type="entry name" value="CYTOCHROME_P450"/>
    <property type="match status" value="1"/>
</dbReference>
<keyword evidence="14" id="KW-0443">Lipid metabolism</keyword>
<evidence type="ECO:0000256" key="17">
    <source>
        <dbReference type="ARBA" id="ARBA00023221"/>
    </source>
</evidence>
<dbReference type="InterPro" id="IPR017972">
    <property type="entry name" value="Cyt_P450_CS"/>
</dbReference>
<gene>
    <name evidence="26" type="primary">CYP7B1</name>
</gene>
<dbReference type="PRINTS" id="PR00465">
    <property type="entry name" value="EP450IV"/>
</dbReference>
<evidence type="ECO:0000256" key="9">
    <source>
        <dbReference type="ARBA" id="ARBA00022824"/>
    </source>
</evidence>
<evidence type="ECO:0000256" key="4">
    <source>
        <dbReference type="ARBA" id="ARBA00004860"/>
    </source>
</evidence>
<evidence type="ECO:0000256" key="12">
    <source>
        <dbReference type="ARBA" id="ARBA00023004"/>
    </source>
</evidence>
<evidence type="ECO:0000256" key="5">
    <source>
        <dbReference type="ARBA" id="ARBA00010617"/>
    </source>
</evidence>
<dbReference type="PANTHER" id="PTHR24304">
    <property type="entry name" value="CYTOCHROME P450 FAMILY 7"/>
    <property type="match status" value="1"/>
</dbReference>
<evidence type="ECO:0000313" key="26">
    <source>
        <dbReference type="Ensembl" id="ENSSVLP00005019866.1"/>
    </source>
</evidence>
<dbReference type="Proteomes" id="UP000694564">
    <property type="component" value="Chromosome 1"/>
</dbReference>
<evidence type="ECO:0000256" key="8">
    <source>
        <dbReference type="ARBA" id="ARBA00022723"/>
    </source>
</evidence>
<evidence type="ECO:0000256" key="11">
    <source>
        <dbReference type="ARBA" id="ARBA00023002"/>
    </source>
</evidence>
<dbReference type="GO" id="GO:0042632">
    <property type="term" value="P:cholesterol homeostasis"/>
    <property type="evidence" value="ECO:0007669"/>
    <property type="project" value="TreeGrafter"/>
</dbReference>
<keyword evidence="15 21" id="KW-0472">Membrane</keyword>
<dbReference type="GO" id="GO:0008203">
    <property type="term" value="P:cholesterol metabolic process"/>
    <property type="evidence" value="ECO:0007669"/>
    <property type="project" value="UniProtKB-KW"/>
</dbReference>
<keyword evidence="13 24" id="KW-0503">Monooxygenase</keyword>
<dbReference type="GO" id="GO:0005506">
    <property type="term" value="F:iron ion binding"/>
    <property type="evidence" value="ECO:0007669"/>
    <property type="project" value="InterPro"/>
</dbReference>
<evidence type="ECO:0000256" key="10">
    <source>
        <dbReference type="ARBA" id="ARBA00022848"/>
    </source>
</evidence>
<evidence type="ECO:0000256" key="6">
    <source>
        <dbReference type="ARBA" id="ARBA00022548"/>
    </source>
</evidence>
<dbReference type="GO" id="GO:0005789">
    <property type="term" value="C:endoplasmic reticulum membrane"/>
    <property type="evidence" value="ECO:0007669"/>
    <property type="project" value="UniProtKB-SubCell"/>
</dbReference>
<dbReference type="AlphaFoldDB" id="A0A8D2D5Q6"/>
<keyword evidence="11 24" id="KW-0560">Oxidoreductase</keyword>
<dbReference type="InterPro" id="IPR036396">
    <property type="entry name" value="Cyt_P450_sf"/>
</dbReference>
<dbReference type="EC" id="1.14.14.29" evidence="18"/>
<dbReference type="InterPro" id="IPR024204">
    <property type="entry name" value="Cyt_P450_CYP7A1-type"/>
</dbReference>
<keyword evidence="12 21" id="KW-0408">Iron</keyword>
<accession>A0A8D2D5Q6</accession>
<keyword evidence="17" id="KW-0753">Steroid metabolism</keyword>
<name>A0A8D2D5Q6_SCIVU</name>
<evidence type="ECO:0000256" key="21">
    <source>
        <dbReference type="PIRNR" id="PIRNR000047"/>
    </source>
</evidence>
<dbReference type="Ensembl" id="ENSSVLT00005022153.1">
    <property type="protein sequence ID" value="ENSSVLP00005019866.1"/>
    <property type="gene ID" value="ENSSVLG00005015905.1"/>
</dbReference>
<evidence type="ECO:0000256" key="23">
    <source>
        <dbReference type="PIRSR" id="PIRSR000047-2"/>
    </source>
</evidence>
<dbReference type="GO" id="GO:0035754">
    <property type="term" value="P:B cell chemotaxis"/>
    <property type="evidence" value="ECO:0007669"/>
    <property type="project" value="Ensembl"/>
</dbReference>
<dbReference type="FunFam" id="1.10.630.10:FF:000065">
    <property type="entry name" value="Cytochrome P450 family 7 subfamily B member 1"/>
    <property type="match status" value="1"/>
</dbReference>
<feature type="transmembrane region" description="Helical" evidence="25">
    <location>
        <begin position="287"/>
        <end position="308"/>
    </location>
</feature>
<dbReference type="GO" id="GO:0050679">
    <property type="term" value="P:positive regulation of epithelial cell proliferation"/>
    <property type="evidence" value="ECO:0007669"/>
    <property type="project" value="Ensembl"/>
</dbReference>
<evidence type="ECO:0000256" key="19">
    <source>
        <dbReference type="ARBA" id="ARBA00077814"/>
    </source>
</evidence>
<reference evidence="26" key="2">
    <citation type="submission" date="2025-08" db="UniProtKB">
        <authorList>
            <consortium name="Ensembl"/>
        </authorList>
    </citation>
    <scope>IDENTIFICATION</scope>
</reference>
<dbReference type="SUPFAM" id="SSF48264">
    <property type="entry name" value="Cytochrome P450"/>
    <property type="match status" value="1"/>
</dbReference>
<dbReference type="GO" id="GO:0030520">
    <property type="term" value="P:estrogen receptor signaling pathway"/>
    <property type="evidence" value="ECO:0007669"/>
    <property type="project" value="Ensembl"/>
</dbReference>
<proteinExistence type="inferred from homology"/>
<dbReference type="OrthoDB" id="6692864at2759"/>
<dbReference type="GO" id="GO:0060740">
    <property type="term" value="P:prostate gland epithelium morphogenesis"/>
    <property type="evidence" value="ECO:0007669"/>
    <property type="project" value="Ensembl"/>
</dbReference>
<evidence type="ECO:0000256" key="3">
    <source>
        <dbReference type="ARBA" id="ARBA00004586"/>
    </source>
</evidence>
<evidence type="ECO:0000256" key="18">
    <source>
        <dbReference type="ARBA" id="ARBA00066428"/>
    </source>
</evidence>
<evidence type="ECO:0000256" key="2">
    <source>
        <dbReference type="ARBA" id="ARBA00004524"/>
    </source>
</evidence>
<evidence type="ECO:0000256" key="14">
    <source>
        <dbReference type="ARBA" id="ARBA00023098"/>
    </source>
</evidence>
<evidence type="ECO:0000313" key="27">
    <source>
        <dbReference type="Proteomes" id="UP000694564"/>
    </source>
</evidence>
<keyword evidence="16" id="KW-1207">Sterol metabolism</keyword>
<evidence type="ECO:0000256" key="20">
    <source>
        <dbReference type="ARBA" id="ARBA00084016"/>
    </source>
</evidence>
<dbReference type="GO" id="GO:0008396">
    <property type="term" value="F:oxysterol 7-alpha-hydroxylase activity"/>
    <property type="evidence" value="ECO:0007669"/>
    <property type="project" value="TreeGrafter"/>
</dbReference>
<sequence>TARDLSSSMGHFWLEPLSFPGLAVAVALLLLALCLRSWRIRRPGEPPLIKGWLPYFGVALKLQKDPLGYLKFLQKQHGNIFTVLLGGKYVTFILDPFQYPLVMKNHKQLSFDVFSRKLSEKAFSIKKSMKNEDLTHELHVAYQFLQGKSLDTLLENMLQNLKQMFEPQLLKTKNWNTAQMLTFYGSIIFEVTFRTIYGKIPAGDKKRIISELRDDFFKFDDKFSYLISDIPIELLGNVKSLQKKIINSLRSENLAKIQGWSEIVQRRQEILEKYLVQDLEIGAHHFAFLWASVANTIPAMFWAMYYLLQHPEAMEALRDEIDCLLKSTGQKKESGFSLHLTREQLDSLVCLESIIFEVFRLHSYSSVIRFVQEDFTFNSENGDYCLRKGDLIAIFPPMQHSDPEIFEAPEEFRFDRFIEDGKKKTIFSKGGKNQKFSFMPFGLGITKCPGRYVAVVEIKLLLLIFVTYFDLEIIDKKPVGLDYNRLWIGIQHPESDVLFRYKAKS</sequence>
<dbReference type="Gene3D" id="1.10.630.10">
    <property type="entry name" value="Cytochrome P450"/>
    <property type="match status" value="1"/>
</dbReference>
<comment type="subcellular location">
    <subcellularLocation>
        <location evidence="3 21">Endoplasmic reticulum membrane</location>
    </subcellularLocation>
    <subcellularLocation>
        <location evidence="2">Microsome membrane</location>
    </subcellularLocation>
</comment>
<keyword evidence="27" id="KW-1185">Reference proteome</keyword>
<evidence type="ECO:0000256" key="25">
    <source>
        <dbReference type="SAM" id="Phobius"/>
    </source>
</evidence>
<evidence type="ECO:0000256" key="13">
    <source>
        <dbReference type="ARBA" id="ARBA00023033"/>
    </source>
</evidence>
<protein>
    <recommendedName>
        <fullName evidence="18">25/26-hydroxycholesterol 7alpha-hydroxylase</fullName>
        <ecNumber evidence="18">1.14.14.29</ecNumber>
    </recommendedName>
    <alternativeName>
        <fullName evidence="20">Hippocampal transcript 1 protein</fullName>
    </alternativeName>
    <alternativeName>
        <fullName evidence="19">Oxysterol 7-alpha-hydroxylase</fullName>
    </alternativeName>
</protein>
<evidence type="ECO:0000256" key="24">
    <source>
        <dbReference type="RuleBase" id="RU000461"/>
    </source>
</evidence>
<dbReference type="Pfam" id="PF00067">
    <property type="entry name" value="p450"/>
    <property type="match status" value="1"/>
</dbReference>
<evidence type="ECO:0000256" key="7">
    <source>
        <dbReference type="ARBA" id="ARBA00022617"/>
    </source>
</evidence>
<dbReference type="GeneTree" id="ENSGT00940000153141"/>
<feature type="binding site" evidence="23">
    <location>
        <position position="295"/>
    </location>
    <ligand>
        <name>substrate</name>
    </ligand>
</feature>
<dbReference type="InterPro" id="IPR001128">
    <property type="entry name" value="Cyt_P450"/>
</dbReference>
<comment type="cofactor">
    <cofactor evidence="1 21 22">
        <name>heme</name>
        <dbReference type="ChEBI" id="CHEBI:30413"/>
    </cofactor>
</comment>
<evidence type="ECO:0000256" key="16">
    <source>
        <dbReference type="ARBA" id="ARBA00023166"/>
    </source>
</evidence>
<dbReference type="GO" id="GO:0020037">
    <property type="term" value="F:heme binding"/>
    <property type="evidence" value="ECO:0007669"/>
    <property type="project" value="InterPro"/>
</dbReference>
<keyword evidence="6" id="KW-0153">Cholesterol metabolism</keyword>
<keyword evidence="25" id="KW-1133">Transmembrane helix</keyword>
<reference evidence="26" key="3">
    <citation type="submission" date="2025-09" db="UniProtKB">
        <authorList>
            <consortium name="Ensembl"/>
        </authorList>
    </citation>
    <scope>IDENTIFICATION</scope>
</reference>
<dbReference type="PANTHER" id="PTHR24304:SF0">
    <property type="entry name" value="CYTOCHROME P450 7B1"/>
    <property type="match status" value="1"/>
</dbReference>
<comment type="similarity">
    <text evidence="5 21 24">Belongs to the cytochrome P450 family.</text>
</comment>
<dbReference type="GO" id="GO:0033783">
    <property type="term" value="F:25-hydroxycholesterol 7-alpha-hydroxylase activity"/>
    <property type="evidence" value="ECO:0007669"/>
    <property type="project" value="UniProtKB-EC"/>
</dbReference>
<keyword evidence="8 21" id="KW-0479">Metal-binding</keyword>
<dbReference type="InterPro" id="IPR050529">
    <property type="entry name" value="CYP450_sterol_14alpha_dmase"/>
</dbReference>
<comment type="pathway">
    <text evidence="4">Lipid metabolism; bile acid biosynthesis.</text>
</comment>
<dbReference type="GO" id="GO:0006699">
    <property type="term" value="P:bile acid biosynthetic process"/>
    <property type="evidence" value="ECO:0007669"/>
    <property type="project" value="Ensembl"/>
</dbReference>
<dbReference type="InterPro" id="IPR002403">
    <property type="entry name" value="Cyt_P450_E_grp-IV"/>
</dbReference>